<sequence>MLLLRPPGVYRPQGDTDLLSAALRRTPVAAGARVLDIGTGTGAVSVAAARRGDCRVTAVDVSARAVLAARLNTMVRGLRVRVMRGDLFAPVRGQAFDLILANPPYVPGHAPMPSLHSRARAWNAGLDGRRVLDRICAQAPAHLAPGGTLLIVHSALSGEAATLEALRAAGLTAWVTARSTEPFGPVLRARAGVLERRGLIRPGQRYEELVVIRADRASN</sequence>
<dbReference type="InterPro" id="IPR052190">
    <property type="entry name" value="Euk-Arch_PrmC-MTase"/>
</dbReference>
<dbReference type="GO" id="GO:0032259">
    <property type="term" value="P:methylation"/>
    <property type="evidence" value="ECO:0007669"/>
    <property type="project" value="UniProtKB-KW"/>
</dbReference>
<keyword evidence="4" id="KW-0949">S-adenosyl-L-methionine</keyword>
<dbReference type="PROSITE" id="PS00092">
    <property type="entry name" value="N6_MTASE"/>
    <property type="match status" value="1"/>
</dbReference>
<evidence type="ECO:0000313" key="7">
    <source>
        <dbReference type="Proteomes" id="UP001501509"/>
    </source>
</evidence>
<evidence type="ECO:0000313" key="6">
    <source>
        <dbReference type="EMBL" id="GAA2595829.1"/>
    </source>
</evidence>
<dbReference type="InterPro" id="IPR002052">
    <property type="entry name" value="DNA_methylase_N6_adenine_CS"/>
</dbReference>
<dbReference type="InterPro" id="IPR007848">
    <property type="entry name" value="Small_mtfrase_dom"/>
</dbReference>
<dbReference type="InterPro" id="IPR004557">
    <property type="entry name" value="PrmC-related"/>
</dbReference>
<proteinExistence type="inferred from homology"/>
<dbReference type="Pfam" id="PF05175">
    <property type="entry name" value="MTS"/>
    <property type="match status" value="1"/>
</dbReference>
<dbReference type="PANTHER" id="PTHR45875:SF1">
    <property type="entry name" value="METHYLTRANSFERASE N6AMT1"/>
    <property type="match status" value="1"/>
</dbReference>
<dbReference type="Gene3D" id="3.40.50.150">
    <property type="entry name" value="Vaccinia Virus protein VP39"/>
    <property type="match status" value="1"/>
</dbReference>
<name>A0ABN3PQP0_9ACTN</name>
<evidence type="ECO:0000256" key="3">
    <source>
        <dbReference type="ARBA" id="ARBA00022679"/>
    </source>
</evidence>
<evidence type="ECO:0000256" key="2">
    <source>
        <dbReference type="ARBA" id="ARBA00022603"/>
    </source>
</evidence>
<comment type="caution">
    <text evidence="6">The sequence shown here is derived from an EMBL/GenBank/DDBJ whole genome shotgun (WGS) entry which is preliminary data.</text>
</comment>
<dbReference type="EMBL" id="BAAATD010000003">
    <property type="protein sequence ID" value="GAA2595829.1"/>
    <property type="molecule type" value="Genomic_DNA"/>
</dbReference>
<dbReference type="GO" id="GO:0008168">
    <property type="term" value="F:methyltransferase activity"/>
    <property type="evidence" value="ECO:0007669"/>
    <property type="project" value="UniProtKB-KW"/>
</dbReference>
<feature type="domain" description="Methyltransferase small" evidence="5">
    <location>
        <begin position="16"/>
        <end position="110"/>
    </location>
</feature>
<dbReference type="Proteomes" id="UP001501509">
    <property type="component" value="Unassembled WGS sequence"/>
</dbReference>
<dbReference type="RefSeq" id="WP_344541586.1">
    <property type="nucleotide sequence ID" value="NZ_BAAATD010000003.1"/>
</dbReference>
<keyword evidence="3" id="KW-0808">Transferase</keyword>
<organism evidence="6 7">
    <name type="scientific">Actinomadura fulvescens</name>
    <dbReference type="NCBI Taxonomy" id="46160"/>
    <lineage>
        <taxon>Bacteria</taxon>
        <taxon>Bacillati</taxon>
        <taxon>Actinomycetota</taxon>
        <taxon>Actinomycetes</taxon>
        <taxon>Streptosporangiales</taxon>
        <taxon>Thermomonosporaceae</taxon>
        <taxon>Actinomadura</taxon>
    </lineage>
</organism>
<dbReference type="NCBIfam" id="TIGR00537">
    <property type="entry name" value="hemK_rel_arch"/>
    <property type="match status" value="1"/>
</dbReference>
<gene>
    <name evidence="6" type="ORF">GCM10010411_31610</name>
</gene>
<protein>
    <submittedName>
        <fullName evidence="6">Methyltransferase</fullName>
    </submittedName>
</protein>
<keyword evidence="7" id="KW-1185">Reference proteome</keyword>
<evidence type="ECO:0000256" key="1">
    <source>
        <dbReference type="ARBA" id="ARBA00006149"/>
    </source>
</evidence>
<dbReference type="SUPFAM" id="SSF53335">
    <property type="entry name" value="S-adenosyl-L-methionine-dependent methyltransferases"/>
    <property type="match status" value="1"/>
</dbReference>
<reference evidence="6 7" key="1">
    <citation type="journal article" date="2019" name="Int. J. Syst. Evol. Microbiol.">
        <title>The Global Catalogue of Microorganisms (GCM) 10K type strain sequencing project: providing services to taxonomists for standard genome sequencing and annotation.</title>
        <authorList>
            <consortium name="The Broad Institute Genomics Platform"/>
            <consortium name="The Broad Institute Genome Sequencing Center for Infectious Disease"/>
            <person name="Wu L."/>
            <person name="Ma J."/>
        </authorList>
    </citation>
    <scope>NUCLEOTIDE SEQUENCE [LARGE SCALE GENOMIC DNA]</scope>
    <source>
        <strain evidence="6 7">JCM 6833</strain>
    </source>
</reference>
<dbReference type="CDD" id="cd02440">
    <property type="entry name" value="AdoMet_MTases"/>
    <property type="match status" value="1"/>
</dbReference>
<comment type="similarity">
    <text evidence="1">Belongs to the eukaryotic/archaeal PrmC-related family.</text>
</comment>
<evidence type="ECO:0000259" key="5">
    <source>
        <dbReference type="Pfam" id="PF05175"/>
    </source>
</evidence>
<evidence type="ECO:0000256" key="4">
    <source>
        <dbReference type="ARBA" id="ARBA00022691"/>
    </source>
</evidence>
<dbReference type="PANTHER" id="PTHR45875">
    <property type="entry name" value="METHYLTRANSFERASE N6AMT1"/>
    <property type="match status" value="1"/>
</dbReference>
<dbReference type="InterPro" id="IPR029063">
    <property type="entry name" value="SAM-dependent_MTases_sf"/>
</dbReference>
<keyword evidence="2 6" id="KW-0489">Methyltransferase</keyword>
<accession>A0ABN3PQP0</accession>